<evidence type="ECO:0000313" key="3">
    <source>
        <dbReference type="Proteomes" id="UP001217838"/>
    </source>
</evidence>
<dbReference type="GO" id="GO:0016746">
    <property type="term" value="F:acyltransferase activity"/>
    <property type="evidence" value="ECO:0007669"/>
    <property type="project" value="UniProtKB-KW"/>
</dbReference>
<dbReference type="SUPFAM" id="SSF55729">
    <property type="entry name" value="Acyl-CoA N-acyltransferases (Nat)"/>
    <property type="match status" value="1"/>
</dbReference>
<dbReference type="InterPro" id="IPR000182">
    <property type="entry name" value="GNAT_dom"/>
</dbReference>
<dbReference type="RefSeq" id="WP_271998737.1">
    <property type="nucleotide sequence ID" value="NZ_JAQNDN010000006.1"/>
</dbReference>
<keyword evidence="2" id="KW-0808">Transferase</keyword>
<dbReference type="Pfam" id="PF00583">
    <property type="entry name" value="Acetyltransf_1"/>
    <property type="match status" value="1"/>
</dbReference>
<comment type="caution">
    <text evidence="2">The sequence shown here is derived from an EMBL/GenBank/DDBJ whole genome shotgun (WGS) entry which is preliminary data.</text>
</comment>
<dbReference type="Proteomes" id="UP001217838">
    <property type="component" value="Unassembled WGS sequence"/>
</dbReference>
<dbReference type="Gene3D" id="3.40.630.30">
    <property type="match status" value="1"/>
</dbReference>
<sequence>MDFEFRSLRGVGVDALTRLAEDIFGRGDRAPGWFARKLAREGVDLDLSVLAVAAGAPGHVHQDMLFGYFLIGQEAGDVLAHSAGLGVIAARRGGGLGRALVDAAAARLVSRGCEALRVLAEPEREGFYARLGLRVSARRLTLLAHGTGSISQVHLDRELADHAKQPWSPAPTPNDALEVCAWRAGAWARTPPADAATLEPIPGVWAHVSREGRALLVQRLLVTPAVDPLAAVAALLARTPPSMPLLLYGLDPVSSITAALLHRDLVDVDGDPHTPVQHRREFHVAQRFAAMDLPLVRRLDNVRGRDG</sequence>
<proteinExistence type="predicted"/>
<dbReference type="PROSITE" id="PS51186">
    <property type="entry name" value="GNAT"/>
    <property type="match status" value="1"/>
</dbReference>
<gene>
    <name evidence="2" type="ORF">POL58_15200</name>
</gene>
<keyword evidence="3" id="KW-1185">Reference proteome</keyword>
<dbReference type="EMBL" id="JAQNDN010000006">
    <property type="protein sequence ID" value="MDC0669096.1"/>
    <property type="molecule type" value="Genomic_DNA"/>
</dbReference>
<dbReference type="InterPro" id="IPR016181">
    <property type="entry name" value="Acyl_CoA_acyltransferase"/>
</dbReference>
<name>A0ABT5B7U3_9BACT</name>
<keyword evidence="2" id="KW-0012">Acyltransferase</keyword>
<organism evidence="2 3">
    <name type="scientific">Nannocystis radixulma</name>
    <dbReference type="NCBI Taxonomy" id="2995305"/>
    <lineage>
        <taxon>Bacteria</taxon>
        <taxon>Pseudomonadati</taxon>
        <taxon>Myxococcota</taxon>
        <taxon>Polyangia</taxon>
        <taxon>Nannocystales</taxon>
        <taxon>Nannocystaceae</taxon>
        <taxon>Nannocystis</taxon>
    </lineage>
</organism>
<accession>A0ABT5B7U3</accession>
<evidence type="ECO:0000313" key="2">
    <source>
        <dbReference type="EMBL" id="MDC0669096.1"/>
    </source>
</evidence>
<dbReference type="EC" id="2.3.1.-" evidence="2"/>
<feature type="domain" description="N-acetyltransferase" evidence="1">
    <location>
        <begin position="3"/>
        <end position="160"/>
    </location>
</feature>
<evidence type="ECO:0000259" key="1">
    <source>
        <dbReference type="PROSITE" id="PS51186"/>
    </source>
</evidence>
<protein>
    <submittedName>
        <fullName evidence="2">GNAT family N-acetyltransferase</fullName>
        <ecNumber evidence="2">2.3.1.-</ecNumber>
    </submittedName>
</protein>
<reference evidence="2 3" key="1">
    <citation type="submission" date="2022-11" db="EMBL/GenBank/DDBJ databases">
        <title>Minimal conservation of predation-associated metabolite biosynthetic gene clusters underscores biosynthetic potential of Myxococcota including descriptions for ten novel species: Archangium lansinium sp. nov., Myxococcus landrumus sp. nov., Nannocystis bai.</title>
        <authorList>
            <person name="Ahearne A."/>
            <person name="Stevens C."/>
            <person name="Dowd S."/>
        </authorList>
    </citation>
    <scope>NUCLEOTIDE SEQUENCE [LARGE SCALE GENOMIC DNA]</scope>
    <source>
        <strain evidence="2 3">NCELM</strain>
    </source>
</reference>